<dbReference type="OrthoDB" id="8673349at2"/>
<evidence type="ECO:0000313" key="4">
    <source>
        <dbReference type="Proteomes" id="UP000272400"/>
    </source>
</evidence>
<protein>
    <submittedName>
        <fullName evidence="3">Putative TIM-barrel fold metal-dependent hydrolase</fullName>
    </submittedName>
</protein>
<dbReference type="GO" id="GO:0019748">
    <property type="term" value="P:secondary metabolic process"/>
    <property type="evidence" value="ECO:0007669"/>
    <property type="project" value="TreeGrafter"/>
</dbReference>
<evidence type="ECO:0000256" key="1">
    <source>
        <dbReference type="ARBA" id="ARBA00023239"/>
    </source>
</evidence>
<name>A0A3N1CZC7_9ACTN</name>
<gene>
    <name evidence="3" type="ORF">EDD29_4159</name>
</gene>
<keyword evidence="1" id="KW-0456">Lyase</keyword>
<keyword evidence="4" id="KW-1185">Reference proteome</keyword>
<dbReference type="GO" id="GO:0005737">
    <property type="term" value="C:cytoplasm"/>
    <property type="evidence" value="ECO:0007669"/>
    <property type="project" value="TreeGrafter"/>
</dbReference>
<dbReference type="EMBL" id="RJKE01000001">
    <property type="protein sequence ID" value="ROO86586.1"/>
    <property type="molecule type" value="Genomic_DNA"/>
</dbReference>
<dbReference type="PANTHER" id="PTHR21240">
    <property type="entry name" value="2-AMINO-3-CARBOXYLMUCONATE-6-SEMIALDEHYDE DECARBOXYLASE"/>
    <property type="match status" value="1"/>
</dbReference>
<dbReference type="Proteomes" id="UP000272400">
    <property type="component" value="Unassembled WGS sequence"/>
</dbReference>
<dbReference type="Gene3D" id="3.20.20.140">
    <property type="entry name" value="Metal-dependent hydrolases"/>
    <property type="match status" value="1"/>
</dbReference>
<dbReference type="AlphaFoldDB" id="A0A3N1CZC7"/>
<dbReference type="InterPro" id="IPR006680">
    <property type="entry name" value="Amidohydro-rel"/>
</dbReference>
<keyword evidence="3" id="KW-0378">Hydrolase</keyword>
<dbReference type="PANTHER" id="PTHR21240:SF28">
    <property type="entry name" value="ISO-OROTATE DECARBOXYLASE (EUROFUNG)"/>
    <property type="match status" value="1"/>
</dbReference>
<evidence type="ECO:0000259" key="2">
    <source>
        <dbReference type="Pfam" id="PF04909"/>
    </source>
</evidence>
<dbReference type="SUPFAM" id="SSF51556">
    <property type="entry name" value="Metallo-dependent hydrolases"/>
    <property type="match status" value="1"/>
</dbReference>
<dbReference type="GO" id="GO:0016831">
    <property type="term" value="F:carboxy-lyase activity"/>
    <property type="evidence" value="ECO:0007669"/>
    <property type="project" value="InterPro"/>
</dbReference>
<evidence type="ECO:0000313" key="3">
    <source>
        <dbReference type="EMBL" id="ROO86586.1"/>
    </source>
</evidence>
<comment type="caution">
    <text evidence="3">The sequence shown here is derived from an EMBL/GenBank/DDBJ whole genome shotgun (WGS) entry which is preliminary data.</text>
</comment>
<sequence length="420" mass="47555">MNVEDLILVSIDDHVVEPRDMFDNHVPAKYKDQAPKSIMDENGYEKWWFQGVASASSSLNAVVGWPNEEWGMNPSTFAEMRPGSYNIHERVRDMDRNGILASMCFPSFAGFSARFFQEAEDKDLALIMLKAYNDWHIDEWAATYPGRFIPIALGPVWNPEELAKEVRRVAAKGVKAVTMPELPHIQGLPSYHDLEYWDPFFRAVSETGVVMCLHIGQGFGAIKMAPDAPIDNMIILATQVSTFAAQDLLWGGAMTKYPDLKIAWSEAGIGWIPFYLDRCDRHYTNQKWLGHDLGGKLPSDIFREHSLACYVTDPTALKVRHDIGVDIIAWECDYPHSDSIWPNAPEFVLDEMQGSGVPDDEINKITWQNTCRFFDIDPFAVIPKEQATVGALRAQSPDVDTTIRSKHEWRELYAQNHASS</sequence>
<organism evidence="3 4">
    <name type="scientific">Actinocorallia herbida</name>
    <dbReference type="NCBI Taxonomy" id="58109"/>
    <lineage>
        <taxon>Bacteria</taxon>
        <taxon>Bacillati</taxon>
        <taxon>Actinomycetota</taxon>
        <taxon>Actinomycetes</taxon>
        <taxon>Streptosporangiales</taxon>
        <taxon>Thermomonosporaceae</taxon>
        <taxon>Actinocorallia</taxon>
    </lineage>
</organism>
<dbReference type="Pfam" id="PF04909">
    <property type="entry name" value="Amidohydro_2"/>
    <property type="match status" value="1"/>
</dbReference>
<dbReference type="InterPro" id="IPR032466">
    <property type="entry name" value="Metal_Hydrolase"/>
</dbReference>
<dbReference type="GO" id="GO:0016787">
    <property type="term" value="F:hydrolase activity"/>
    <property type="evidence" value="ECO:0007669"/>
    <property type="project" value="UniProtKB-KW"/>
</dbReference>
<reference evidence="3 4" key="1">
    <citation type="submission" date="2018-11" db="EMBL/GenBank/DDBJ databases">
        <title>Sequencing the genomes of 1000 actinobacteria strains.</title>
        <authorList>
            <person name="Klenk H.-P."/>
        </authorList>
    </citation>
    <scope>NUCLEOTIDE SEQUENCE [LARGE SCALE GENOMIC DNA]</scope>
    <source>
        <strain evidence="3 4">DSM 44254</strain>
    </source>
</reference>
<proteinExistence type="predicted"/>
<dbReference type="InterPro" id="IPR032465">
    <property type="entry name" value="ACMSD"/>
</dbReference>
<feature type="domain" description="Amidohydrolase-related" evidence="2">
    <location>
        <begin position="88"/>
        <end position="375"/>
    </location>
</feature>
<accession>A0A3N1CZC7</accession>
<dbReference type="RefSeq" id="WP_123665972.1">
    <property type="nucleotide sequence ID" value="NZ_RJKE01000001.1"/>
</dbReference>